<protein>
    <submittedName>
        <fullName evidence="1">Uncharacterized protein</fullName>
    </submittedName>
</protein>
<gene>
    <name evidence="1" type="ORF">TFLO_2285</name>
</gene>
<keyword evidence="2" id="KW-1185">Reference proteome</keyword>
<accession>A0ABM9WGL6</accession>
<sequence length="53" mass="6038">MKAHSGRQLYTKIETAIHRGSQCLIVNGNGTKKDLKNGYRWIILTKTENSCFL</sequence>
<name>A0ABM9WGL6_9LACT</name>
<organism evidence="1 2">
    <name type="scientific">Trichococcus flocculiformis</name>
    <dbReference type="NCBI Taxonomy" id="82803"/>
    <lineage>
        <taxon>Bacteria</taxon>
        <taxon>Bacillati</taxon>
        <taxon>Bacillota</taxon>
        <taxon>Bacilli</taxon>
        <taxon>Lactobacillales</taxon>
        <taxon>Carnobacteriaceae</taxon>
        <taxon>Trichococcus</taxon>
    </lineage>
</organism>
<reference evidence="1 2" key="1">
    <citation type="submission" date="2016-02" db="EMBL/GenBank/DDBJ databases">
        <authorList>
            <person name="Strepis N."/>
        </authorList>
    </citation>
    <scope>NUCLEOTIDE SEQUENCE [LARGE SCALE GENOMIC DNA]</scope>
    <source>
        <strain evidence="1">Trichococcus flocculiformis</strain>
    </source>
</reference>
<comment type="caution">
    <text evidence="1">The sequence shown here is derived from an EMBL/GenBank/DDBJ whole genome shotgun (WGS) entry which is preliminary data.</text>
</comment>
<dbReference type="EMBL" id="FJMZ01000030">
    <property type="protein sequence ID" value="CZQ98134.1"/>
    <property type="molecule type" value="Genomic_DNA"/>
</dbReference>
<proteinExistence type="predicted"/>
<evidence type="ECO:0000313" key="1">
    <source>
        <dbReference type="EMBL" id="CZQ98134.1"/>
    </source>
</evidence>
<evidence type="ECO:0000313" key="2">
    <source>
        <dbReference type="Proteomes" id="UP000195947"/>
    </source>
</evidence>
<dbReference type="Proteomes" id="UP000195947">
    <property type="component" value="Unassembled WGS sequence"/>
</dbReference>